<dbReference type="GeneID" id="39988048"/>
<feature type="region of interest" description="Disordered" evidence="1">
    <location>
        <begin position="313"/>
        <end position="334"/>
    </location>
</feature>
<evidence type="ECO:0000256" key="1">
    <source>
        <dbReference type="SAM" id="MobiDB-lite"/>
    </source>
</evidence>
<dbReference type="VEuPathDB" id="TriTrypDB:TM35_000291110"/>
<organism evidence="2 3">
    <name type="scientific">Trypanosoma theileri</name>
    <dbReference type="NCBI Taxonomy" id="67003"/>
    <lineage>
        <taxon>Eukaryota</taxon>
        <taxon>Discoba</taxon>
        <taxon>Euglenozoa</taxon>
        <taxon>Kinetoplastea</taxon>
        <taxon>Metakinetoplastina</taxon>
        <taxon>Trypanosomatida</taxon>
        <taxon>Trypanosomatidae</taxon>
        <taxon>Trypanosoma</taxon>
    </lineage>
</organism>
<keyword evidence="3" id="KW-1185">Reference proteome</keyword>
<gene>
    <name evidence="2" type="ORF">TM35_000291110</name>
</gene>
<comment type="caution">
    <text evidence="2">The sequence shown here is derived from an EMBL/GenBank/DDBJ whole genome shotgun (WGS) entry which is preliminary data.</text>
</comment>
<dbReference type="OrthoDB" id="245862at2759"/>
<evidence type="ECO:0000313" key="2">
    <source>
        <dbReference type="EMBL" id="ORC86229.1"/>
    </source>
</evidence>
<reference evidence="2 3" key="1">
    <citation type="submission" date="2017-03" db="EMBL/GenBank/DDBJ databases">
        <title>An alternative strategy for trypanosome survival in the mammalian bloodstream revealed through genome and transcriptome analysis of the ubiquitous bovine parasite Trypanosoma (Megatrypanum) theileri.</title>
        <authorList>
            <person name="Kelly S."/>
            <person name="Ivens A."/>
            <person name="Mott A."/>
            <person name="O'Neill E."/>
            <person name="Emms D."/>
            <person name="Macleod O."/>
            <person name="Voorheis P."/>
            <person name="Matthews J."/>
            <person name="Matthews K."/>
            <person name="Carrington M."/>
        </authorList>
    </citation>
    <scope>NUCLEOTIDE SEQUENCE [LARGE SCALE GENOMIC DNA]</scope>
    <source>
        <strain evidence="2">Edinburgh</strain>
    </source>
</reference>
<sequence>MLVVRDDPYTREFLVYSSVHDRAPQRMRLKLHQPLSADDLLRQIGRQLIDPSLTMQSTAAVRAALPRGSHLFAFSAEESCFFPVDGKPAEALKHLDRLLVHNSSVLPSPSPTSVQSPKSSSGYISRRASTPYDYLCSSHIHCPFQQQHQYQYQQQQQQQQQALALAGRRVRGLQARSTTPLGGRTSPVGQQSSGGRTTPLGPPSRLPPLRSALDSPSSQADGGPAKIIATMELMLQVTGFLLAEYVARAVDDVVQPTEESLWNLVEESFYHEGGTSLLSLDYSTVDAFLQTILRSVKMGRAHRTVDIQALQEEGSRENNSGVIPNVCDGAKSKK</sequence>
<proteinExistence type="predicted"/>
<protein>
    <submittedName>
        <fullName evidence="2">Uncharacterized protein</fullName>
    </submittedName>
</protein>
<name>A0A1X0NPW9_9TRYP</name>
<feature type="region of interest" description="Disordered" evidence="1">
    <location>
        <begin position="167"/>
        <end position="223"/>
    </location>
</feature>
<feature type="compositionally biased region" description="Low complexity" evidence="1">
    <location>
        <begin position="207"/>
        <end position="218"/>
    </location>
</feature>
<dbReference type="RefSeq" id="XP_028880295.1">
    <property type="nucleotide sequence ID" value="XM_029028268.1"/>
</dbReference>
<dbReference type="Proteomes" id="UP000192257">
    <property type="component" value="Unassembled WGS sequence"/>
</dbReference>
<dbReference type="EMBL" id="NBCO01000029">
    <property type="protein sequence ID" value="ORC86229.1"/>
    <property type="molecule type" value="Genomic_DNA"/>
</dbReference>
<evidence type="ECO:0000313" key="3">
    <source>
        <dbReference type="Proteomes" id="UP000192257"/>
    </source>
</evidence>
<accession>A0A1X0NPW9</accession>
<feature type="compositionally biased region" description="Low complexity" evidence="1">
    <location>
        <begin position="103"/>
        <end position="121"/>
    </location>
</feature>
<feature type="region of interest" description="Disordered" evidence="1">
    <location>
        <begin position="103"/>
        <end position="124"/>
    </location>
</feature>
<feature type="compositionally biased region" description="Polar residues" evidence="1">
    <location>
        <begin position="187"/>
        <end position="196"/>
    </location>
</feature>
<dbReference type="AlphaFoldDB" id="A0A1X0NPW9"/>